<dbReference type="EMBL" id="GECZ01016350">
    <property type="protein sequence ID" value="JAS53419.1"/>
    <property type="molecule type" value="Transcribed_RNA"/>
</dbReference>
<name>A0A1B6FTF0_9HEMI</name>
<proteinExistence type="predicted"/>
<organism evidence="2">
    <name type="scientific">Cuerna arida</name>
    <dbReference type="NCBI Taxonomy" id="1464854"/>
    <lineage>
        <taxon>Eukaryota</taxon>
        <taxon>Metazoa</taxon>
        <taxon>Ecdysozoa</taxon>
        <taxon>Arthropoda</taxon>
        <taxon>Hexapoda</taxon>
        <taxon>Insecta</taxon>
        <taxon>Pterygota</taxon>
        <taxon>Neoptera</taxon>
        <taxon>Paraneoptera</taxon>
        <taxon>Hemiptera</taxon>
        <taxon>Auchenorrhyncha</taxon>
        <taxon>Membracoidea</taxon>
        <taxon>Cicadellidae</taxon>
        <taxon>Cicadellinae</taxon>
        <taxon>Proconiini</taxon>
        <taxon>Cuerna</taxon>
    </lineage>
</organism>
<dbReference type="AlphaFoldDB" id="A0A1B6FTF0"/>
<sequence length="441" mass="49744">MTKEEANKTESVVNVKSGIGVFVTADVHITHYSEQLSENTSEPTVTIDTNLNATIKDASNAQNRSDNTSQKYKNKTDIDPSHVEEVFDQPVVRKSKKSTKINDGTNLKAQLNINRVEIDRTILLPYLGCTAKQYFQADGKSALGKSSRSWETITTFVNKMDTKAPLRSRSFTRTSWKNEMVDRGEVRYINTLPIEQLSSIIATNNFTEPSIRRHNYVKDSRSSLDDRKKYQHKPDEFLVDGSSTQNVLPDKIVLIKNIQNFDNEIHNQFPCNYPKATRNVSILHKPRMRNQATSTSSLNKIEQDPEQPSKGLLVPYVAISKDFPSELVLNLVPKKEALEIGKKGIKGNMNNKKDSQDLLTPVVNVASQKKKKKKLNLLRKCFPLSKSKTGSRGSDESLNKEIYYPSVVEVHDKKPTKSPRENDSDILSAGSIVYNGKRKKS</sequence>
<gene>
    <name evidence="2" type="ORF">g.31659</name>
</gene>
<evidence type="ECO:0000256" key="1">
    <source>
        <dbReference type="SAM" id="MobiDB-lite"/>
    </source>
</evidence>
<evidence type="ECO:0000313" key="2">
    <source>
        <dbReference type="EMBL" id="JAS53419.1"/>
    </source>
</evidence>
<feature type="region of interest" description="Disordered" evidence="1">
    <location>
        <begin position="56"/>
        <end position="76"/>
    </location>
</feature>
<feature type="compositionally biased region" description="Basic and acidic residues" evidence="1">
    <location>
        <begin position="409"/>
        <end position="423"/>
    </location>
</feature>
<feature type="compositionally biased region" description="Polar residues" evidence="1">
    <location>
        <begin position="56"/>
        <end position="71"/>
    </location>
</feature>
<accession>A0A1B6FTF0</accession>
<protein>
    <submittedName>
        <fullName evidence="2">Uncharacterized protein</fullName>
    </submittedName>
</protein>
<reference evidence="2" key="1">
    <citation type="submission" date="2015-11" db="EMBL/GenBank/DDBJ databases">
        <title>De novo transcriptome assembly of four potential Pierce s Disease insect vectors from Arizona vineyards.</title>
        <authorList>
            <person name="Tassone E.E."/>
        </authorList>
    </citation>
    <scope>NUCLEOTIDE SEQUENCE</scope>
</reference>
<feature type="region of interest" description="Disordered" evidence="1">
    <location>
        <begin position="409"/>
        <end position="441"/>
    </location>
</feature>